<evidence type="ECO:0000313" key="2">
    <source>
        <dbReference type="EMBL" id="ONM12968.1"/>
    </source>
</evidence>
<accession>A0A1D6DW84</accession>
<keyword evidence="1" id="KW-0812">Transmembrane</keyword>
<keyword evidence="2" id="KW-0378">Hydrolase</keyword>
<feature type="transmembrane region" description="Helical" evidence="1">
    <location>
        <begin position="12"/>
        <end position="35"/>
    </location>
</feature>
<protein>
    <submittedName>
        <fullName evidence="2">Zinc finger (Ubiquitin-hydrolase) domain-containing protein</fullName>
    </submittedName>
</protein>
<keyword evidence="1" id="KW-0472">Membrane</keyword>
<organism evidence="2">
    <name type="scientific">Zea mays</name>
    <name type="common">Maize</name>
    <dbReference type="NCBI Taxonomy" id="4577"/>
    <lineage>
        <taxon>Eukaryota</taxon>
        <taxon>Viridiplantae</taxon>
        <taxon>Streptophyta</taxon>
        <taxon>Embryophyta</taxon>
        <taxon>Tracheophyta</taxon>
        <taxon>Spermatophyta</taxon>
        <taxon>Magnoliopsida</taxon>
        <taxon>Liliopsida</taxon>
        <taxon>Poales</taxon>
        <taxon>Poaceae</taxon>
        <taxon>PACMAD clade</taxon>
        <taxon>Panicoideae</taxon>
        <taxon>Andropogonodae</taxon>
        <taxon>Andropogoneae</taxon>
        <taxon>Tripsacinae</taxon>
        <taxon>Zea</taxon>
    </lineage>
</organism>
<sequence length="41" mass="4649">MCPVCIGELTVLYFFLYFGASAIQFIVICTCHHGVTFEFNL</sequence>
<dbReference type="EMBL" id="CM007648">
    <property type="protein sequence ID" value="ONM12968.1"/>
    <property type="molecule type" value="Genomic_DNA"/>
</dbReference>
<keyword evidence="1" id="KW-1133">Transmembrane helix</keyword>
<proteinExistence type="predicted"/>
<name>A0A1D6DW84_MAIZE</name>
<dbReference type="AlphaFoldDB" id="A0A1D6DW84"/>
<gene>
    <name evidence="2" type="ORF">ZEAMMB73_Zm00001d002084</name>
</gene>
<dbReference type="GO" id="GO:0016787">
    <property type="term" value="F:hydrolase activity"/>
    <property type="evidence" value="ECO:0007669"/>
    <property type="project" value="UniProtKB-KW"/>
</dbReference>
<dbReference type="EMBL" id="CM007648">
    <property type="protein sequence ID" value="ONM12967.1"/>
    <property type="molecule type" value="Genomic_DNA"/>
</dbReference>
<evidence type="ECO:0000256" key="1">
    <source>
        <dbReference type="SAM" id="Phobius"/>
    </source>
</evidence>
<reference evidence="2" key="1">
    <citation type="submission" date="2015-12" db="EMBL/GenBank/DDBJ databases">
        <title>Update maize B73 reference genome by single molecule sequencing technologies.</title>
        <authorList>
            <consortium name="Maize Genome Sequencing Project"/>
            <person name="Ware D."/>
        </authorList>
    </citation>
    <scope>NUCLEOTIDE SEQUENCE [LARGE SCALE GENOMIC DNA]</scope>
    <source>
        <tissue evidence="2">Seedling</tissue>
    </source>
</reference>